<sequence>MPSGAKKRKAAKKKKEIQFNNKPNSSSPHGDDVKHQDGKESDVGEVSSPASQDHRSFQDEEKITGEVDKREFNEKGKSCDGGSSESSHSRSSSSSGSDDESHGNKNSPTAVDKTPFTDAASLSETPAEDIHTAILEEAGVSIVETPFVETPVTYPVSEGNEEKNLSSDEGKVGISAGLVDAAAETKEVGRDDDRLVYSYNEPPLTVDNRVESEKDHGVTQPLLAPAPPHVQTTSWKSCCGLFELFAGSSR</sequence>
<keyword evidence="3" id="KW-1185">Reference proteome</keyword>
<proteinExistence type="predicted"/>
<feature type="compositionally biased region" description="Basic and acidic residues" evidence="1">
    <location>
        <begin position="52"/>
        <end position="78"/>
    </location>
</feature>
<dbReference type="Proteomes" id="UP001634393">
    <property type="component" value="Unassembled WGS sequence"/>
</dbReference>
<reference evidence="2 3" key="1">
    <citation type="submission" date="2024-12" db="EMBL/GenBank/DDBJ databases">
        <title>The unique morphological basis and parallel evolutionary history of personate flowers in Penstemon.</title>
        <authorList>
            <person name="Depatie T.H."/>
            <person name="Wessinger C.A."/>
        </authorList>
    </citation>
    <scope>NUCLEOTIDE SEQUENCE [LARGE SCALE GENOMIC DNA]</scope>
    <source>
        <strain evidence="2">WTNN_2</strain>
        <tissue evidence="2">Leaf</tissue>
    </source>
</reference>
<feature type="compositionally biased region" description="Low complexity" evidence="1">
    <location>
        <begin position="80"/>
        <end position="96"/>
    </location>
</feature>
<feature type="compositionally biased region" description="Basic residues" evidence="1">
    <location>
        <begin position="1"/>
        <end position="15"/>
    </location>
</feature>
<dbReference type="EMBL" id="JBJXBP010000001">
    <property type="protein sequence ID" value="KAL3851442.1"/>
    <property type="molecule type" value="Genomic_DNA"/>
</dbReference>
<feature type="region of interest" description="Disordered" evidence="1">
    <location>
        <begin position="206"/>
        <end position="225"/>
    </location>
</feature>
<accession>A0ABD3UQL4</accession>
<organism evidence="2 3">
    <name type="scientific">Penstemon smallii</name>
    <dbReference type="NCBI Taxonomy" id="265156"/>
    <lineage>
        <taxon>Eukaryota</taxon>
        <taxon>Viridiplantae</taxon>
        <taxon>Streptophyta</taxon>
        <taxon>Embryophyta</taxon>
        <taxon>Tracheophyta</taxon>
        <taxon>Spermatophyta</taxon>
        <taxon>Magnoliopsida</taxon>
        <taxon>eudicotyledons</taxon>
        <taxon>Gunneridae</taxon>
        <taxon>Pentapetalae</taxon>
        <taxon>asterids</taxon>
        <taxon>lamiids</taxon>
        <taxon>Lamiales</taxon>
        <taxon>Plantaginaceae</taxon>
        <taxon>Cheloneae</taxon>
        <taxon>Penstemon</taxon>
    </lineage>
</organism>
<name>A0ABD3UQL4_9LAMI</name>
<dbReference type="PANTHER" id="PTHR37187:SF7">
    <property type="entry name" value="EXPRESSED PROTEIN"/>
    <property type="match status" value="1"/>
</dbReference>
<evidence type="ECO:0000313" key="2">
    <source>
        <dbReference type="EMBL" id="KAL3851442.1"/>
    </source>
</evidence>
<feature type="region of interest" description="Disordered" evidence="1">
    <location>
        <begin position="1"/>
        <end position="130"/>
    </location>
</feature>
<gene>
    <name evidence="2" type="ORF">ACJIZ3_013324</name>
</gene>
<feature type="compositionally biased region" description="Basic and acidic residues" evidence="1">
    <location>
        <begin position="29"/>
        <end position="42"/>
    </location>
</feature>
<evidence type="ECO:0000313" key="3">
    <source>
        <dbReference type="Proteomes" id="UP001634393"/>
    </source>
</evidence>
<dbReference type="PANTHER" id="PTHR37187">
    <property type="entry name" value="EXPRESSED PROTEIN"/>
    <property type="match status" value="1"/>
</dbReference>
<comment type="caution">
    <text evidence="2">The sequence shown here is derived from an EMBL/GenBank/DDBJ whole genome shotgun (WGS) entry which is preliminary data.</text>
</comment>
<dbReference type="AlphaFoldDB" id="A0ABD3UQL4"/>
<evidence type="ECO:0000256" key="1">
    <source>
        <dbReference type="SAM" id="MobiDB-lite"/>
    </source>
</evidence>
<feature type="compositionally biased region" description="Polar residues" evidence="1">
    <location>
        <begin position="18"/>
        <end position="28"/>
    </location>
</feature>
<protein>
    <submittedName>
        <fullName evidence="2">Uncharacterized protein</fullName>
    </submittedName>
</protein>
<feature type="compositionally biased region" description="Basic and acidic residues" evidence="1">
    <location>
        <begin position="208"/>
        <end position="217"/>
    </location>
</feature>